<protein>
    <submittedName>
        <fullName evidence="3">Uncharacterized protein</fullName>
    </submittedName>
</protein>
<evidence type="ECO:0000313" key="3">
    <source>
        <dbReference type="EMBL" id="SVP93762.1"/>
    </source>
</evidence>
<evidence type="ECO:0000313" key="1">
    <source>
        <dbReference type="EMBL" id="SVP92958.1"/>
    </source>
</evidence>
<organism evidence="3">
    <name type="scientific">Theileria annulata</name>
    <dbReference type="NCBI Taxonomy" id="5874"/>
    <lineage>
        <taxon>Eukaryota</taxon>
        <taxon>Sar</taxon>
        <taxon>Alveolata</taxon>
        <taxon>Apicomplexa</taxon>
        <taxon>Aconoidasida</taxon>
        <taxon>Piroplasmida</taxon>
        <taxon>Theileriidae</taxon>
        <taxon>Theileria</taxon>
    </lineage>
</organism>
<name>A0A3B0MWF7_THEAN</name>
<dbReference type="EMBL" id="UIVT01000003">
    <property type="protein sequence ID" value="SVP93762.1"/>
    <property type="molecule type" value="Genomic_DNA"/>
</dbReference>
<dbReference type="VEuPathDB" id="PiroplasmaDB:TA13890"/>
<reference evidence="3" key="1">
    <citation type="submission" date="2018-07" db="EMBL/GenBank/DDBJ databases">
        <authorList>
            <person name="Quirk P.G."/>
            <person name="Krulwich T.A."/>
        </authorList>
    </citation>
    <scope>NUCLEOTIDE SEQUENCE</scope>
    <source>
        <strain evidence="3">Anand</strain>
    </source>
</reference>
<gene>
    <name evidence="2" type="ORF">TAT_000275500</name>
    <name evidence="3" type="ORF">TAT_000275600</name>
    <name evidence="1" type="ORF">TAV_000275700</name>
</gene>
<accession>A0A3B0MWF7</accession>
<dbReference type="AlphaFoldDB" id="A0A3B0MWF7"/>
<proteinExistence type="predicted"/>
<dbReference type="EMBL" id="UIVT01000003">
    <property type="protein sequence ID" value="SVP93761.1"/>
    <property type="molecule type" value="Genomic_DNA"/>
</dbReference>
<sequence>MDIRYLQCKGSDDNTIKPPIYFPDSSTCNCPTEGSTQIYTTAKLKVKTDAASNKLTSATLTLTGGGDPTLTYPFPKPYTHTLSTNCNVTVKFKLKDTNIEIAPDSGGTTATATLKTTASKTGVSVTALKSTGVTLNLNQNLTGGAALTRNDLPIRSNTELKNGENITLTGTISSFTIVATGKITEGSLTLKGGESVNLEGGLKTTSLTLNLNTSATISNVTLAPVKYIPEEFHDNHTNNCCYYGKVWK</sequence>
<evidence type="ECO:0000313" key="2">
    <source>
        <dbReference type="EMBL" id="SVP93761.1"/>
    </source>
</evidence>
<dbReference type="EMBL" id="UIVS01000003">
    <property type="protein sequence ID" value="SVP92958.1"/>
    <property type="molecule type" value="Genomic_DNA"/>
</dbReference>